<dbReference type="Proteomes" id="UP000203261">
    <property type="component" value="Segment"/>
</dbReference>
<dbReference type="EMBL" id="KT624200">
    <property type="protein sequence ID" value="AMM44812.1"/>
    <property type="molecule type" value="Genomic_DNA"/>
</dbReference>
<dbReference type="KEGG" id="vg:29125181"/>
<accession>A0A127AVX8</accession>
<evidence type="ECO:0000313" key="1">
    <source>
        <dbReference type="EMBL" id="AMM44812.1"/>
    </source>
</evidence>
<dbReference type="RefSeq" id="YP_009302401.1">
    <property type="nucleotide sequence ID" value="NC_031245.1"/>
</dbReference>
<keyword evidence="2" id="KW-1185">Reference proteome</keyword>
<proteinExistence type="predicted"/>
<gene>
    <name evidence="1" type="ORF">SP15_013</name>
</gene>
<reference evidence="1 2" key="1">
    <citation type="submission" date="2015-08" db="EMBL/GenBank/DDBJ databases">
        <authorList>
            <person name="Babu N.S."/>
            <person name="Beckwith C.J."/>
            <person name="Beseler K.G."/>
            <person name="Brison A."/>
            <person name="Carone J.V."/>
            <person name="Caskin T.P."/>
            <person name="Diamond M."/>
            <person name="Durham M.E."/>
            <person name="Foxe J.M."/>
            <person name="Go M."/>
            <person name="Henderson B.A."/>
            <person name="Jones I.B."/>
            <person name="McGettigan J.A."/>
            <person name="Micheletti S.J."/>
            <person name="Nasrallah M.E."/>
            <person name="Ortiz D."/>
            <person name="Piller C.R."/>
            <person name="Privatt S.R."/>
            <person name="Schneider S.L."/>
            <person name="Sharp S."/>
            <person name="Smith T.C."/>
            <person name="Stanton J.D."/>
            <person name="Ullery H.E."/>
            <person name="Wilson R.J."/>
            <person name="Serrano M.G."/>
            <person name="Buck G."/>
            <person name="Lee V."/>
            <person name="Wang Y."/>
            <person name="Carvalho R."/>
            <person name="Voegtly L."/>
            <person name="Shi R."/>
            <person name="Duckworth R."/>
            <person name="Johnson A."/>
            <person name="Loviza R."/>
            <person name="Walstead R."/>
            <person name="Shah Z."/>
            <person name="Kiflezghi M."/>
            <person name="Wade K."/>
            <person name="Ball S.L."/>
            <person name="Bradley K.W."/>
            <person name="Asai D.J."/>
            <person name="Bowman C.A."/>
            <person name="Russell D.A."/>
            <person name="Pope W.H."/>
            <person name="Jacobs-Sera D."/>
            <person name="Hendrix R.W."/>
            <person name="Hatfull G.F."/>
        </authorList>
    </citation>
    <scope>NUCLEOTIDE SEQUENCE [LARGE SCALE GENOMIC DNA]</scope>
</reference>
<dbReference type="GeneID" id="29125181"/>
<protein>
    <submittedName>
        <fullName evidence="1">Uncharacterized protein</fullName>
    </submittedName>
</protein>
<evidence type="ECO:0000313" key="2">
    <source>
        <dbReference type="Proteomes" id="UP000203261"/>
    </source>
</evidence>
<organism evidence="1 2">
    <name type="scientific">Bacillus phage SP-15</name>
    <dbReference type="NCBI Taxonomy" id="1792032"/>
    <lineage>
        <taxon>Viruses</taxon>
        <taxon>Duplodnaviria</taxon>
        <taxon>Heunggongvirae</taxon>
        <taxon>Uroviricota</taxon>
        <taxon>Caudoviricetes</taxon>
        <taxon>Thornevirus</taxon>
        <taxon>Thornevirus SP15</taxon>
    </lineage>
</organism>
<sequence length="247" mass="28789">MDNITAVFEWLNIFKGTRREFIGMFKGTPLLTTDHFRQRVSERYPKEVEMILGKNMTQLYEDISEDYRKYGVNKYHKGAIDYTTECTNHEGKKFNVNLMVNYLSDKVSSGSESRDKMINELLSNYVKESDSRKRSQIYKEFTEAVKQYIDPKYHDLVIRGKLRLGDFAVAMISIFGSVATPEDIAAGKLRKIKASEDTRYIGHRKLPRTSFNETEYNKLVKWSDNNISHAARKKSRDVVSYNEFTVL</sequence>
<name>A0A127AVX8_9CAUD</name>